<dbReference type="Gene3D" id="2.80.10.50">
    <property type="match status" value="1"/>
</dbReference>
<dbReference type="PROSITE" id="PS50231">
    <property type="entry name" value="RICIN_B_LECTIN"/>
    <property type="match status" value="1"/>
</dbReference>
<keyword evidence="4" id="KW-1185">Reference proteome</keyword>
<proteinExistence type="predicted"/>
<dbReference type="Pfam" id="PF00652">
    <property type="entry name" value="Ricin_B_lectin"/>
    <property type="match status" value="1"/>
</dbReference>
<evidence type="ECO:0000313" key="3">
    <source>
        <dbReference type="EMBL" id="APJ03086.1"/>
    </source>
</evidence>
<protein>
    <recommendedName>
        <fullName evidence="2">Ricin B lectin domain-containing protein</fullName>
    </recommendedName>
</protein>
<sequence>MQYKNVFNFLKLIHILFFIAVNPIYIYGMDNEGINLRSVPKVVYRATPSKPDKVFKNGFSRSREGHTNLALHIGSETGDLSTAMISTTSNFEYANYYAAMYAQTYWQVDYYYIYEIIPQNNFIDVTATYERTLSETQHLGRRAGLESLRRQFTHEYEYVALYMIRPETILAATRYELNFDTGEYEHRETIFNENAQTNIMPEIHPNNYPLGTVDGVEYPFVNKDCLFNPNNTGTPFVIHRGSPLFTPPPLPPRRYKREGLQTHQECFIKPFQNKKNPEFTDIKSIKIEVKNSAGKKYCLTVYPYNNVLLAECSQAQNWYITQFGQIITQVNDIYKDQYYCLTELNSIDNYDYVKVQICDLTKSKQLWKVEFTEQGQSIIKSNSNKILHAHDDKYKITYLRDKENKDKLSLVNADVLKANLSEPFIQFSIPHLLTEEGETIYPAASGNVYVEKPALLNGYKNYYNAHNNALFSTNGNENEYPSLCYISSLIQSGGGAWGWVKSNYCSLKSAVSDDFKWILHRSLNDSSYEISDIGANVLRVNKNFSPNQNFVYTADNHGFYDNSYFNQSFTFNIPAMIFADRMSSLDRSYARNLNKLTRSFNAVRNYYYNLIYQQ</sequence>
<dbReference type="SUPFAM" id="SSF56399">
    <property type="entry name" value="ADP-ribosylation"/>
    <property type="match status" value="1"/>
</dbReference>
<dbReference type="Gene3D" id="3.90.210.10">
    <property type="entry name" value="Heat-Labile Enterotoxin, subunit A"/>
    <property type="match status" value="1"/>
</dbReference>
<evidence type="ECO:0000313" key="4">
    <source>
        <dbReference type="Proteomes" id="UP000184731"/>
    </source>
</evidence>
<evidence type="ECO:0000256" key="1">
    <source>
        <dbReference type="SAM" id="Phobius"/>
    </source>
</evidence>
<dbReference type="OrthoDB" id="5666689at2"/>
<dbReference type="RefSeq" id="WP_148696803.1">
    <property type="nucleotide sequence ID" value="NZ_CP017834.1"/>
</dbReference>
<keyword evidence="1" id="KW-0472">Membrane</keyword>
<keyword evidence="1" id="KW-1133">Transmembrane helix</keyword>
<reference evidence="3 4" key="1">
    <citation type="submission" date="2016-10" db="EMBL/GenBank/DDBJ databases">
        <title>Silvanigrella aquatica sp. nov., isolated from a freshwater lake located in the Black Forest, Germany, description of Silvanigrellaceae fam. nov., Silvanigrellales ord. nov., reclassification of the order Bdellovibrionales in the class Oligoflexia, reclassification of the families Bacteriovoracaceae and Halobacteriovoraceae in the new order Bacteriovoracales ord. nov., and reclassification of the family Pseudobacteriovoracaceae in the order Oligoflexiales.</title>
        <authorList>
            <person name="Hahn M.W."/>
            <person name="Schmidt J."/>
            <person name="Koll U."/>
            <person name="Rohde M."/>
            <person name="Verbag S."/>
            <person name="Pitt A."/>
            <person name="Nakai R."/>
            <person name="Naganuma T."/>
            <person name="Lang E."/>
        </authorList>
    </citation>
    <scope>NUCLEOTIDE SEQUENCE [LARGE SCALE GENOMIC DNA]</scope>
    <source>
        <strain evidence="3 4">MWH-Nonnen-W8red</strain>
    </source>
</reference>
<name>A0A1L4CYQ9_9BACT</name>
<evidence type="ECO:0000259" key="2">
    <source>
        <dbReference type="Pfam" id="PF00652"/>
    </source>
</evidence>
<gene>
    <name evidence="3" type="ORF">AXG55_03845</name>
</gene>
<accession>A0A1L4CYQ9</accession>
<dbReference type="InterPro" id="IPR035992">
    <property type="entry name" value="Ricin_B-like_lectins"/>
</dbReference>
<dbReference type="EMBL" id="CP017834">
    <property type="protein sequence ID" value="APJ03086.1"/>
    <property type="molecule type" value="Genomic_DNA"/>
</dbReference>
<feature type="domain" description="Ricin B lectin" evidence="2">
    <location>
        <begin position="288"/>
        <end position="396"/>
    </location>
</feature>
<feature type="transmembrane region" description="Helical" evidence="1">
    <location>
        <begin position="12"/>
        <end position="29"/>
    </location>
</feature>
<dbReference type="Proteomes" id="UP000184731">
    <property type="component" value="Chromosome"/>
</dbReference>
<dbReference type="AlphaFoldDB" id="A0A1L4CYQ9"/>
<dbReference type="InterPro" id="IPR000772">
    <property type="entry name" value="Ricin_B_lectin"/>
</dbReference>
<dbReference type="SUPFAM" id="SSF50370">
    <property type="entry name" value="Ricin B-like lectins"/>
    <property type="match status" value="1"/>
</dbReference>
<dbReference type="STRING" id="1915309.AXG55_03845"/>
<organism evidence="3 4">
    <name type="scientific">Silvanigrella aquatica</name>
    <dbReference type="NCBI Taxonomy" id="1915309"/>
    <lineage>
        <taxon>Bacteria</taxon>
        <taxon>Pseudomonadati</taxon>
        <taxon>Bdellovibrionota</taxon>
        <taxon>Oligoflexia</taxon>
        <taxon>Silvanigrellales</taxon>
        <taxon>Silvanigrellaceae</taxon>
        <taxon>Silvanigrella</taxon>
    </lineage>
</organism>
<dbReference type="KEGG" id="saqi:AXG55_03845"/>
<keyword evidence="1" id="KW-0812">Transmembrane</keyword>